<organism evidence="1">
    <name type="scientific">Amphimedon queenslandica</name>
    <name type="common">Sponge</name>
    <dbReference type="NCBI Taxonomy" id="400682"/>
    <lineage>
        <taxon>Eukaryota</taxon>
        <taxon>Metazoa</taxon>
        <taxon>Porifera</taxon>
        <taxon>Demospongiae</taxon>
        <taxon>Heteroscleromorpha</taxon>
        <taxon>Haplosclerida</taxon>
        <taxon>Niphatidae</taxon>
        <taxon>Amphimedon</taxon>
    </lineage>
</organism>
<dbReference type="OrthoDB" id="10064381at2759"/>
<evidence type="ECO:0000313" key="1">
    <source>
        <dbReference type="EnsemblMetazoa" id="Aqu2.1.43142_001"/>
    </source>
</evidence>
<proteinExistence type="predicted"/>
<dbReference type="AlphaFoldDB" id="A0A1X7VST4"/>
<protein>
    <submittedName>
        <fullName evidence="1">Uncharacterized protein</fullName>
    </submittedName>
</protein>
<dbReference type="InParanoid" id="A0A1X7VST4"/>
<accession>A0A1X7VST4</accession>
<dbReference type="EnsemblMetazoa" id="Aqu2.1.43142_001">
    <property type="protein sequence ID" value="Aqu2.1.43142_001"/>
    <property type="gene ID" value="Aqu2.1.43142"/>
</dbReference>
<sequence length="324" mass="37453">MVWQEVQKDDVELRARSYCGSERRDMLRKLEPGDDVEIDESKFGRRKYNRVRLVEGHWVYGGAEMAWIDIVLVLIQEYDEIREVIRFDIKSVHRTFSLFSHVDSVKCLLWFELSAKCTKERVAKSVMCLVCLKNMINALFSSKPSGTKSFVLDDVNFGWNSVSLMFQRVSKNEQRTDLYGSYAVRVTHHTRFMDKTKRHTSESHADPSFQISNNTQKKFLAWQTLDLLGIDVNGFNLFCKYFLNKYPGYYIVPIRITGSAVESLFSPFKFSSGGKLDAANYSYSRGVSLIKQVTSTHHSIKDYRDGELAMPSLPLTKKENKKLI</sequence>
<reference evidence="1" key="1">
    <citation type="submission" date="2017-05" db="UniProtKB">
        <authorList>
            <consortium name="EnsemblMetazoa"/>
        </authorList>
    </citation>
    <scope>IDENTIFICATION</scope>
</reference>
<name>A0A1X7VST4_AMPQE</name>